<name>A0ABR4H154_9EURO</name>
<dbReference type="SUPFAM" id="SSF160909">
    <property type="entry name" value="ATP12-like"/>
    <property type="match status" value="1"/>
</dbReference>
<gene>
    <name evidence="7" type="ORF">BJX63DRAFT_34404</name>
</gene>
<keyword evidence="4" id="KW-0496">Mitochondrion</keyword>
<keyword evidence="8" id="KW-1185">Reference proteome</keyword>
<organism evidence="7 8">
    <name type="scientific">Aspergillus granulosus</name>
    <dbReference type="NCBI Taxonomy" id="176169"/>
    <lineage>
        <taxon>Eukaryota</taxon>
        <taxon>Fungi</taxon>
        <taxon>Dikarya</taxon>
        <taxon>Ascomycota</taxon>
        <taxon>Pezizomycotina</taxon>
        <taxon>Eurotiomycetes</taxon>
        <taxon>Eurotiomycetidae</taxon>
        <taxon>Eurotiales</taxon>
        <taxon>Aspergillaceae</taxon>
        <taxon>Aspergillus</taxon>
        <taxon>Aspergillus subgen. Nidulantes</taxon>
    </lineage>
</organism>
<evidence type="ECO:0000313" key="8">
    <source>
        <dbReference type="Proteomes" id="UP001610334"/>
    </source>
</evidence>
<dbReference type="Pfam" id="PF07542">
    <property type="entry name" value="ATP12"/>
    <property type="match status" value="1"/>
</dbReference>
<feature type="region of interest" description="Disordered" evidence="6">
    <location>
        <begin position="43"/>
        <end position="84"/>
    </location>
</feature>
<proteinExistence type="inferred from homology"/>
<dbReference type="Proteomes" id="UP001610334">
    <property type="component" value="Unassembled WGS sequence"/>
</dbReference>
<dbReference type="PANTHER" id="PTHR21013:SF10">
    <property type="entry name" value="ATP SYNTHASE MITOCHONDRIAL F1 COMPLEX ASSEMBLY FACTOR 2"/>
    <property type="match status" value="1"/>
</dbReference>
<dbReference type="Gene3D" id="3.30.2180.10">
    <property type="entry name" value="ATP12-like"/>
    <property type="match status" value="1"/>
</dbReference>
<feature type="compositionally biased region" description="Low complexity" evidence="6">
    <location>
        <begin position="64"/>
        <end position="76"/>
    </location>
</feature>
<comment type="similarity">
    <text evidence="2">Belongs to the ATP12 family.</text>
</comment>
<dbReference type="InterPro" id="IPR023335">
    <property type="entry name" value="ATP12_ortho_dom_sf"/>
</dbReference>
<sequence>MPRGVVTALLRTSAGWPRQMLSTAVQCNAPLPRTFHSSPVKAAVAHPNTARGPPPKAPSPTAEFSQQFGEQTGSSQQEEEARAAIKKSKALKKRFWKNVDIQKKQGGDYQVLLDARPVRTPAKSVLSIPSSKPYLAHAIALEWDVMNTAQQALKNHMIPLTSLTARAADILQEDSAKLTTIRDQITKTAMRYLETDTLLCWVPEQTEFPADEVDENGQKRETLREAQVRVAKDIIAFLSTKVWPGINIVPVLDGDSIFPTSQSQMTKDIIEQWIRGLEAHDLAALERGILASKSLLVAVRLVTEWSENFRALQRPGERKFGIEEAAEASSLEVRWQTDMWGEVEDTHDVDKEDLRRQLGSAIILVSGEAR</sequence>
<evidence type="ECO:0000256" key="4">
    <source>
        <dbReference type="ARBA" id="ARBA00023128"/>
    </source>
</evidence>
<comment type="caution">
    <text evidence="7">The sequence shown here is derived from an EMBL/GenBank/DDBJ whole genome shotgun (WGS) entry which is preliminary data.</text>
</comment>
<keyword evidence="3" id="KW-0809">Transit peptide</keyword>
<dbReference type="PANTHER" id="PTHR21013">
    <property type="entry name" value="ATP SYNTHASE MITOCHONDRIAL F1 COMPLEX ASSEMBLY FACTOR 2/ATP12 PROTEIN, MITOCHONDRIAL PRECURSOR"/>
    <property type="match status" value="1"/>
</dbReference>
<reference evidence="7 8" key="1">
    <citation type="submission" date="2024-07" db="EMBL/GenBank/DDBJ databases">
        <title>Section-level genome sequencing and comparative genomics of Aspergillus sections Usti and Cavernicolus.</title>
        <authorList>
            <consortium name="Lawrence Berkeley National Laboratory"/>
            <person name="Nybo J.L."/>
            <person name="Vesth T.C."/>
            <person name="Theobald S."/>
            <person name="Frisvad J.C."/>
            <person name="Larsen T.O."/>
            <person name="Kjaerboelling I."/>
            <person name="Rothschild-Mancinelli K."/>
            <person name="Lyhne E.K."/>
            <person name="Kogle M.E."/>
            <person name="Barry K."/>
            <person name="Clum A."/>
            <person name="Na H."/>
            <person name="Ledsgaard L."/>
            <person name="Lin J."/>
            <person name="Lipzen A."/>
            <person name="Kuo A."/>
            <person name="Riley R."/>
            <person name="Mondo S."/>
            <person name="Labutti K."/>
            <person name="Haridas S."/>
            <person name="Pangalinan J."/>
            <person name="Salamov A.A."/>
            <person name="Simmons B.A."/>
            <person name="Magnuson J.K."/>
            <person name="Chen J."/>
            <person name="Drula E."/>
            <person name="Henrissat B."/>
            <person name="Wiebenga A."/>
            <person name="Lubbers R.J."/>
            <person name="Gomes A.C."/>
            <person name="Makela M.R."/>
            <person name="Stajich J."/>
            <person name="Grigoriev I.V."/>
            <person name="Mortensen U.H."/>
            <person name="De Vries R.P."/>
            <person name="Baker S.E."/>
            <person name="Andersen M.R."/>
        </authorList>
    </citation>
    <scope>NUCLEOTIDE SEQUENCE [LARGE SCALE GENOMIC DNA]</scope>
    <source>
        <strain evidence="7 8">CBS 588.65</strain>
    </source>
</reference>
<evidence type="ECO:0000256" key="3">
    <source>
        <dbReference type="ARBA" id="ARBA00022946"/>
    </source>
</evidence>
<evidence type="ECO:0000256" key="1">
    <source>
        <dbReference type="ARBA" id="ARBA00004173"/>
    </source>
</evidence>
<keyword evidence="5" id="KW-0143">Chaperone</keyword>
<dbReference type="InterPro" id="IPR011419">
    <property type="entry name" value="ATP12_ATP_synth-F1-assembly"/>
</dbReference>
<dbReference type="EMBL" id="JBFXLT010000110">
    <property type="protein sequence ID" value="KAL2808528.1"/>
    <property type="molecule type" value="Genomic_DNA"/>
</dbReference>
<evidence type="ECO:0000256" key="6">
    <source>
        <dbReference type="SAM" id="MobiDB-lite"/>
    </source>
</evidence>
<accession>A0ABR4H154</accession>
<evidence type="ECO:0000256" key="5">
    <source>
        <dbReference type="ARBA" id="ARBA00023186"/>
    </source>
</evidence>
<evidence type="ECO:0000256" key="2">
    <source>
        <dbReference type="ARBA" id="ARBA00008231"/>
    </source>
</evidence>
<protein>
    <submittedName>
        <fullName evidence="7">Uncharacterized protein</fullName>
    </submittedName>
</protein>
<comment type="subcellular location">
    <subcellularLocation>
        <location evidence="1">Mitochondrion</location>
    </subcellularLocation>
</comment>
<dbReference type="Gene3D" id="1.10.3580.10">
    <property type="entry name" value="ATP12 ATPase"/>
    <property type="match status" value="1"/>
</dbReference>
<evidence type="ECO:0000313" key="7">
    <source>
        <dbReference type="EMBL" id="KAL2808528.1"/>
    </source>
</evidence>
<dbReference type="InterPro" id="IPR042272">
    <property type="entry name" value="ATP12_ATP_synth-F1-assembly_N"/>
</dbReference>